<dbReference type="InterPro" id="IPR010921">
    <property type="entry name" value="Trp_repressor/repl_initiator"/>
</dbReference>
<dbReference type="NCBIfam" id="NF047595">
    <property type="entry name" value="IS66_ISRel24_TnpA"/>
    <property type="match status" value="1"/>
</dbReference>
<dbReference type="EMBL" id="JAAAMJ010000038">
    <property type="protein sequence ID" value="NDV89354.1"/>
    <property type="molecule type" value="Genomic_DNA"/>
</dbReference>
<dbReference type="RefSeq" id="WP_163046199.1">
    <property type="nucleotide sequence ID" value="NZ_JAAAMJ010000038.1"/>
</dbReference>
<evidence type="ECO:0000313" key="2">
    <source>
        <dbReference type="EMBL" id="NDV89354.1"/>
    </source>
</evidence>
<dbReference type="Gene3D" id="1.10.10.10">
    <property type="entry name" value="Winged helix-like DNA-binding domain superfamily/Winged helix DNA-binding domain"/>
    <property type="match status" value="1"/>
</dbReference>
<evidence type="ECO:0000256" key="1">
    <source>
        <dbReference type="ARBA" id="ARBA00009964"/>
    </source>
</evidence>
<dbReference type="SUPFAM" id="SSF48295">
    <property type="entry name" value="TrpR-like"/>
    <property type="match status" value="1"/>
</dbReference>
<name>A0A6L9MN25_9HYPH</name>
<gene>
    <name evidence="2" type="ORF">GTW51_22080</name>
</gene>
<dbReference type="Pfam" id="PF01527">
    <property type="entry name" value="HTH_Tnp_1"/>
    <property type="match status" value="1"/>
</dbReference>
<sequence>MTKTIELISGGGGRRRRWTRAEKERLVSASLEPDVSTSEIARSAGISVSQLFRWRKQLCKRAESASATSLLPVLIEEQPMAQPVAKSSMQRRRSRPARVEIELPEGRIVRTDADIDTAALARILEVVDRLSRSSGSSKTRTGE</sequence>
<dbReference type="Proteomes" id="UP000476332">
    <property type="component" value="Unassembled WGS sequence"/>
</dbReference>
<protein>
    <submittedName>
        <fullName evidence="2">Transposase</fullName>
    </submittedName>
</protein>
<dbReference type="GO" id="GO:0043565">
    <property type="term" value="F:sequence-specific DNA binding"/>
    <property type="evidence" value="ECO:0007669"/>
    <property type="project" value="InterPro"/>
</dbReference>
<proteinExistence type="inferred from homology"/>
<comment type="caution">
    <text evidence="2">The sequence shown here is derived from an EMBL/GenBank/DDBJ whole genome shotgun (WGS) entry which is preliminary data.</text>
</comment>
<evidence type="ECO:0000313" key="3">
    <source>
        <dbReference type="Proteomes" id="UP000476332"/>
    </source>
</evidence>
<dbReference type="AlphaFoldDB" id="A0A6L9MN25"/>
<reference evidence="2 3" key="1">
    <citation type="submission" date="2020-01" db="EMBL/GenBank/DDBJ databases">
        <title>Genomes of bacteria type strains.</title>
        <authorList>
            <person name="Chen J."/>
            <person name="Zhu S."/>
            <person name="Chen J."/>
        </authorList>
    </citation>
    <scope>NUCLEOTIDE SEQUENCE [LARGE SCALE GENOMIC DNA]</scope>
    <source>
        <strain evidence="2 3">KCTC 52919</strain>
    </source>
</reference>
<keyword evidence="3" id="KW-1185">Reference proteome</keyword>
<organism evidence="2 3">
    <name type="scientific">Aurantimonas aggregata</name>
    <dbReference type="NCBI Taxonomy" id="2047720"/>
    <lineage>
        <taxon>Bacteria</taxon>
        <taxon>Pseudomonadati</taxon>
        <taxon>Pseudomonadota</taxon>
        <taxon>Alphaproteobacteria</taxon>
        <taxon>Hyphomicrobiales</taxon>
        <taxon>Aurantimonadaceae</taxon>
        <taxon>Aurantimonas</taxon>
    </lineage>
</organism>
<dbReference type="PANTHER" id="PTHR37936:SF3">
    <property type="entry name" value="TRANSPOSASE INSC FOR INSERTION ELEMENT IS2A-RELATED"/>
    <property type="match status" value="1"/>
</dbReference>
<dbReference type="PANTHER" id="PTHR37936">
    <property type="entry name" value="TRANSPOSASE INSC FOR INSERTION ELEMENT IS2A-RELATED"/>
    <property type="match status" value="1"/>
</dbReference>
<accession>A0A6L9MN25</accession>
<comment type="similarity">
    <text evidence="1">Belongs to the transposase 8 family.</text>
</comment>
<dbReference type="GO" id="GO:0004803">
    <property type="term" value="F:transposase activity"/>
    <property type="evidence" value="ECO:0007669"/>
    <property type="project" value="InterPro"/>
</dbReference>
<dbReference type="InterPro" id="IPR002514">
    <property type="entry name" value="Transposase_8"/>
</dbReference>
<dbReference type="InterPro" id="IPR036388">
    <property type="entry name" value="WH-like_DNA-bd_sf"/>
</dbReference>
<dbReference type="GO" id="GO:0006313">
    <property type="term" value="P:DNA transposition"/>
    <property type="evidence" value="ECO:0007669"/>
    <property type="project" value="InterPro"/>
</dbReference>